<reference evidence="5" key="1">
    <citation type="submission" date="2020-04" db="EMBL/GenBank/DDBJ databases">
        <title>A desert anoxygenic phototrophic bacterium fixes CO2 using RubisCO under aerobic conditions.</title>
        <authorList>
            <person name="Tang K."/>
        </authorList>
    </citation>
    <scope>NUCLEOTIDE SEQUENCE [LARGE SCALE GENOMIC DNA]</scope>
    <source>
        <strain evidence="5">MIMtkB3</strain>
    </source>
</reference>
<proteinExistence type="predicted"/>
<dbReference type="EMBL" id="CP051775">
    <property type="protein sequence ID" value="QJE74876.1"/>
    <property type="molecule type" value="Genomic_DNA"/>
</dbReference>
<gene>
    <name evidence="5" type="ORF">HHL28_12510</name>
</gene>
<keyword evidence="3" id="KW-0804">Transcription</keyword>
<dbReference type="KEGG" id="acru:HHL28_12510"/>
<dbReference type="Pfam" id="PF01381">
    <property type="entry name" value="HTH_3"/>
    <property type="match status" value="1"/>
</dbReference>
<dbReference type="InterPro" id="IPR001387">
    <property type="entry name" value="Cro/C1-type_HTH"/>
</dbReference>
<dbReference type="InterPro" id="IPR010982">
    <property type="entry name" value="Lambda_DNA-bd_dom_sf"/>
</dbReference>
<dbReference type="Proteomes" id="UP000501891">
    <property type="component" value="Chromosome"/>
</dbReference>
<evidence type="ECO:0000313" key="6">
    <source>
        <dbReference type="Proteomes" id="UP000501891"/>
    </source>
</evidence>
<evidence type="ECO:0000256" key="2">
    <source>
        <dbReference type="ARBA" id="ARBA00023125"/>
    </source>
</evidence>
<dbReference type="InterPro" id="IPR052359">
    <property type="entry name" value="HTH-type_reg/antitoxin"/>
</dbReference>
<accession>A0A858RD76</accession>
<evidence type="ECO:0000256" key="3">
    <source>
        <dbReference type="ARBA" id="ARBA00023163"/>
    </source>
</evidence>
<keyword evidence="2" id="KW-0238">DNA-binding</keyword>
<dbReference type="PANTHER" id="PTHR36511:SF4">
    <property type="entry name" value="ANTITOXIN MQSA"/>
    <property type="match status" value="1"/>
</dbReference>
<feature type="domain" description="HTH cro/C1-type" evidence="4">
    <location>
        <begin position="39"/>
        <end position="91"/>
    </location>
</feature>
<evidence type="ECO:0000256" key="1">
    <source>
        <dbReference type="ARBA" id="ARBA00023015"/>
    </source>
</evidence>
<dbReference type="GO" id="GO:0003677">
    <property type="term" value="F:DNA binding"/>
    <property type="evidence" value="ECO:0007669"/>
    <property type="project" value="UniProtKB-KW"/>
</dbReference>
<name>A0A858RD76_9PROT</name>
<keyword evidence="1" id="KW-0805">Transcription regulation</keyword>
<keyword evidence="6" id="KW-1185">Reference proteome</keyword>
<evidence type="ECO:0000313" key="5">
    <source>
        <dbReference type="EMBL" id="QJE74876.1"/>
    </source>
</evidence>
<organism evidence="5 6">
    <name type="scientific">Aerophototrophica crusticola</name>
    <dbReference type="NCBI Taxonomy" id="1709002"/>
    <lineage>
        <taxon>Bacteria</taxon>
        <taxon>Pseudomonadati</taxon>
        <taxon>Pseudomonadota</taxon>
        <taxon>Alphaproteobacteria</taxon>
        <taxon>Rhodospirillales</taxon>
        <taxon>Rhodospirillaceae</taxon>
        <taxon>Aerophototrophica</taxon>
    </lineage>
</organism>
<sequence length="97" mass="11040">MEATTEEDIQRHIVEDGGIDLGELDEAEFRVVRAYPDPRSLRRKLGMTQEEFASTFGLNLYTLRDWEQGRAQPEGTARTLLRVIEHAPETVRQALAA</sequence>
<dbReference type="PANTHER" id="PTHR36511">
    <property type="entry name" value="MERR FAMILY BACTERIAL REGULATORY PROTEIN"/>
    <property type="match status" value="1"/>
</dbReference>
<dbReference type="AlphaFoldDB" id="A0A858RD76"/>
<dbReference type="PROSITE" id="PS50943">
    <property type="entry name" value="HTH_CROC1"/>
    <property type="match status" value="1"/>
</dbReference>
<dbReference type="CDD" id="cd00093">
    <property type="entry name" value="HTH_XRE"/>
    <property type="match status" value="1"/>
</dbReference>
<protein>
    <submittedName>
        <fullName evidence="5">Helix-turn-helix domain-containing protein</fullName>
    </submittedName>
</protein>
<dbReference type="Gene3D" id="1.10.260.40">
    <property type="entry name" value="lambda repressor-like DNA-binding domains"/>
    <property type="match status" value="1"/>
</dbReference>
<dbReference type="SUPFAM" id="SSF47413">
    <property type="entry name" value="lambda repressor-like DNA-binding domains"/>
    <property type="match status" value="1"/>
</dbReference>
<evidence type="ECO:0000259" key="4">
    <source>
        <dbReference type="PROSITE" id="PS50943"/>
    </source>
</evidence>